<accession>A0A410K0D0</accession>
<evidence type="ECO:0000256" key="7">
    <source>
        <dbReference type="ARBA" id="ARBA00022691"/>
    </source>
</evidence>
<dbReference type="InterPro" id="IPR029028">
    <property type="entry name" value="Alpha/beta_knot_MTases"/>
</dbReference>
<evidence type="ECO:0000256" key="10">
    <source>
        <dbReference type="PIRNR" id="PIRNR015601"/>
    </source>
</evidence>
<sequence length="231" mass="25877">MNIIILKESELKEGRAEVSGRRLKHLKETLKKNDGDELKAGVLGGKLGTAQVEQVGEEKAVLMFTPDNDPPAPLNVRLTIALPRPKVLRRVLYTLTCLGVKDIHIFNSWRVEKSYWSSPLLEGLEDFLIPALEQAKDTVLPHITFHRFFTPFVREILPEISKNTLRLAAHPAGAPLRSEIKEAATLVIGAEGGFIQKELDTLEEVRFSFFSVGERILNVESAVPYILGRLF</sequence>
<protein>
    <recommendedName>
        <fullName evidence="10">Ribosomal RNA small subunit methyltransferase E</fullName>
        <ecNumber evidence="10">2.1.1.193</ecNumber>
    </recommendedName>
</protein>
<dbReference type="Proteomes" id="UP000287502">
    <property type="component" value="Chromosome"/>
</dbReference>
<dbReference type="Gene3D" id="3.40.1280.10">
    <property type="match status" value="1"/>
</dbReference>
<dbReference type="AlphaFoldDB" id="A0A410K0D0"/>
<evidence type="ECO:0000259" key="11">
    <source>
        <dbReference type="Pfam" id="PF04452"/>
    </source>
</evidence>
<evidence type="ECO:0000256" key="5">
    <source>
        <dbReference type="ARBA" id="ARBA00022603"/>
    </source>
</evidence>
<gene>
    <name evidence="12" type="ORF">EP073_10765</name>
</gene>
<dbReference type="GO" id="GO:0070042">
    <property type="term" value="F:rRNA (uridine-N3-)-methyltransferase activity"/>
    <property type="evidence" value="ECO:0007669"/>
    <property type="project" value="TreeGrafter"/>
</dbReference>
<comment type="function">
    <text evidence="8 10">Specifically methylates the N3 position of the uracil ring of uridine 1498 (m3U1498) in 16S rRNA. Acts on the fully assembled 30S ribosomal subunit.</text>
</comment>
<comment type="subcellular location">
    <subcellularLocation>
        <location evidence="1 10">Cytoplasm</location>
    </subcellularLocation>
</comment>
<keyword evidence="6 10" id="KW-0808">Transferase</keyword>
<dbReference type="GO" id="GO:0005737">
    <property type="term" value="C:cytoplasm"/>
    <property type="evidence" value="ECO:0007669"/>
    <property type="project" value="UniProtKB-SubCell"/>
</dbReference>
<evidence type="ECO:0000256" key="3">
    <source>
        <dbReference type="ARBA" id="ARBA00022490"/>
    </source>
</evidence>
<dbReference type="NCBIfam" id="TIGR00046">
    <property type="entry name" value="RsmE family RNA methyltransferase"/>
    <property type="match status" value="1"/>
</dbReference>
<feature type="domain" description="Ribosomal RNA small subunit methyltransferase E methyltransferase" evidence="11">
    <location>
        <begin position="71"/>
        <end position="229"/>
    </location>
</feature>
<dbReference type="PANTHER" id="PTHR30027:SF3">
    <property type="entry name" value="16S RRNA (URACIL(1498)-N(3))-METHYLTRANSFERASE"/>
    <property type="match status" value="1"/>
</dbReference>
<comment type="catalytic activity">
    <reaction evidence="9 10">
        <text>uridine(1498) in 16S rRNA + S-adenosyl-L-methionine = N(3)-methyluridine(1498) in 16S rRNA + S-adenosyl-L-homocysteine + H(+)</text>
        <dbReference type="Rhea" id="RHEA:42920"/>
        <dbReference type="Rhea" id="RHEA-COMP:10283"/>
        <dbReference type="Rhea" id="RHEA-COMP:10284"/>
        <dbReference type="ChEBI" id="CHEBI:15378"/>
        <dbReference type="ChEBI" id="CHEBI:57856"/>
        <dbReference type="ChEBI" id="CHEBI:59789"/>
        <dbReference type="ChEBI" id="CHEBI:65315"/>
        <dbReference type="ChEBI" id="CHEBI:74502"/>
        <dbReference type="EC" id="2.1.1.193"/>
    </reaction>
</comment>
<dbReference type="GO" id="GO:0070475">
    <property type="term" value="P:rRNA base methylation"/>
    <property type="evidence" value="ECO:0007669"/>
    <property type="project" value="TreeGrafter"/>
</dbReference>
<dbReference type="Pfam" id="PF04452">
    <property type="entry name" value="Methyltrans_RNA"/>
    <property type="match status" value="1"/>
</dbReference>
<dbReference type="PANTHER" id="PTHR30027">
    <property type="entry name" value="RIBOSOMAL RNA SMALL SUBUNIT METHYLTRANSFERASE E"/>
    <property type="match status" value="1"/>
</dbReference>
<evidence type="ECO:0000256" key="8">
    <source>
        <dbReference type="ARBA" id="ARBA00025699"/>
    </source>
</evidence>
<keyword evidence="4 10" id="KW-0698">rRNA processing</keyword>
<dbReference type="EC" id="2.1.1.193" evidence="10"/>
<dbReference type="InterPro" id="IPR006700">
    <property type="entry name" value="RsmE"/>
</dbReference>
<evidence type="ECO:0000313" key="13">
    <source>
        <dbReference type="Proteomes" id="UP000287502"/>
    </source>
</evidence>
<evidence type="ECO:0000256" key="2">
    <source>
        <dbReference type="ARBA" id="ARBA00005528"/>
    </source>
</evidence>
<keyword evidence="5 10" id="KW-0489">Methyltransferase</keyword>
<dbReference type="SUPFAM" id="SSF75217">
    <property type="entry name" value="alpha/beta knot"/>
    <property type="match status" value="1"/>
</dbReference>
<evidence type="ECO:0000256" key="4">
    <source>
        <dbReference type="ARBA" id="ARBA00022552"/>
    </source>
</evidence>
<dbReference type="EMBL" id="CP035108">
    <property type="protein sequence ID" value="QAR33864.1"/>
    <property type="molecule type" value="Genomic_DNA"/>
</dbReference>
<dbReference type="InterPro" id="IPR046886">
    <property type="entry name" value="RsmE_MTase_dom"/>
</dbReference>
<keyword evidence="3 10" id="KW-0963">Cytoplasm</keyword>
<evidence type="ECO:0000256" key="9">
    <source>
        <dbReference type="ARBA" id="ARBA00047944"/>
    </source>
</evidence>
<organism evidence="12 13">
    <name type="scientific">Geovibrio thiophilus</name>
    <dbReference type="NCBI Taxonomy" id="139438"/>
    <lineage>
        <taxon>Bacteria</taxon>
        <taxon>Pseudomonadati</taxon>
        <taxon>Deferribacterota</taxon>
        <taxon>Deferribacteres</taxon>
        <taxon>Deferribacterales</taxon>
        <taxon>Geovibrionaceae</taxon>
        <taxon>Geovibrio</taxon>
    </lineage>
</organism>
<dbReference type="KEGG" id="gtl:EP073_10765"/>
<comment type="similarity">
    <text evidence="2 10">Belongs to the RNA methyltransferase RsmE family.</text>
</comment>
<dbReference type="InterPro" id="IPR029026">
    <property type="entry name" value="tRNA_m1G_MTases_N"/>
</dbReference>
<dbReference type="RefSeq" id="WP_128467149.1">
    <property type="nucleotide sequence ID" value="NZ_CP035108.1"/>
</dbReference>
<keyword evidence="13" id="KW-1185">Reference proteome</keyword>
<dbReference type="PIRSF" id="PIRSF015601">
    <property type="entry name" value="MTase_slr0722"/>
    <property type="match status" value="1"/>
</dbReference>
<dbReference type="CDD" id="cd18084">
    <property type="entry name" value="RsmE-like"/>
    <property type="match status" value="1"/>
</dbReference>
<dbReference type="OrthoDB" id="9815641at2"/>
<reference evidence="12 13" key="1">
    <citation type="submission" date="2019-01" db="EMBL/GenBank/DDBJ databases">
        <title>Geovibrio thiophilus DSM 11263, complete genome.</title>
        <authorList>
            <person name="Spring S."/>
            <person name="Bunk B."/>
            <person name="Sproer C."/>
        </authorList>
    </citation>
    <scope>NUCLEOTIDE SEQUENCE [LARGE SCALE GENOMIC DNA]</scope>
    <source>
        <strain evidence="12 13">DSM 11263</strain>
    </source>
</reference>
<dbReference type="NCBIfam" id="NF008700">
    <property type="entry name" value="PRK11713.5-4"/>
    <property type="match status" value="1"/>
</dbReference>
<proteinExistence type="inferred from homology"/>
<keyword evidence="7 10" id="KW-0949">S-adenosyl-L-methionine</keyword>
<evidence type="ECO:0000256" key="1">
    <source>
        <dbReference type="ARBA" id="ARBA00004496"/>
    </source>
</evidence>
<evidence type="ECO:0000313" key="12">
    <source>
        <dbReference type="EMBL" id="QAR33864.1"/>
    </source>
</evidence>
<evidence type="ECO:0000256" key="6">
    <source>
        <dbReference type="ARBA" id="ARBA00022679"/>
    </source>
</evidence>
<name>A0A410K0D0_9BACT</name>